<dbReference type="Gene3D" id="1.10.10.10">
    <property type="entry name" value="Winged helix-like DNA-binding domain superfamily/Winged helix DNA-binding domain"/>
    <property type="match status" value="1"/>
</dbReference>
<dbReference type="GO" id="GO:0005737">
    <property type="term" value="C:cytoplasm"/>
    <property type="evidence" value="ECO:0007669"/>
    <property type="project" value="TreeGrafter"/>
</dbReference>
<evidence type="ECO:0000313" key="5">
    <source>
        <dbReference type="EMBL" id="QSB16052.1"/>
    </source>
</evidence>
<proteinExistence type="predicted"/>
<dbReference type="InterPro" id="IPR000792">
    <property type="entry name" value="Tscrpt_reg_LuxR_C"/>
</dbReference>
<keyword evidence="1" id="KW-0547">Nucleotide-binding</keyword>
<keyword evidence="2" id="KW-0067">ATP-binding</keyword>
<dbReference type="GO" id="GO:0003677">
    <property type="term" value="F:DNA binding"/>
    <property type="evidence" value="ECO:0007669"/>
    <property type="project" value="InterPro"/>
</dbReference>
<dbReference type="SUPFAM" id="SSF52540">
    <property type="entry name" value="P-loop containing nucleoside triphosphate hydrolases"/>
    <property type="match status" value="1"/>
</dbReference>
<dbReference type="RefSeq" id="WP_239678252.1">
    <property type="nucleotide sequence ID" value="NZ_CP070499.1"/>
</dbReference>
<protein>
    <submittedName>
        <fullName evidence="5">AAA family ATPase</fullName>
    </submittedName>
</protein>
<keyword evidence="6" id="KW-1185">Reference proteome</keyword>
<gene>
    <name evidence="5" type="ORF">JQS43_07005</name>
</gene>
<evidence type="ECO:0000256" key="3">
    <source>
        <dbReference type="SAM" id="MobiDB-lite"/>
    </source>
</evidence>
<dbReference type="CDD" id="cd06170">
    <property type="entry name" value="LuxR_C_like"/>
    <property type="match status" value="1"/>
</dbReference>
<dbReference type="PROSITE" id="PS50043">
    <property type="entry name" value="HTH_LUXR_2"/>
    <property type="match status" value="1"/>
</dbReference>
<dbReference type="SMART" id="SM00421">
    <property type="entry name" value="HTH_LUXR"/>
    <property type="match status" value="1"/>
</dbReference>
<accession>A0A895YJ38</accession>
<dbReference type="Proteomes" id="UP000662857">
    <property type="component" value="Chromosome"/>
</dbReference>
<dbReference type="AlphaFoldDB" id="A0A895YJ38"/>
<dbReference type="GO" id="GO:0005524">
    <property type="term" value="F:ATP binding"/>
    <property type="evidence" value="ECO:0007669"/>
    <property type="project" value="UniProtKB-KW"/>
</dbReference>
<dbReference type="Pfam" id="PF13191">
    <property type="entry name" value="AAA_16"/>
    <property type="match status" value="1"/>
</dbReference>
<organism evidence="5 6">
    <name type="scientific">Natronosporangium hydrolyticum</name>
    <dbReference type="NCBI Taxonomy" id="2811111"/>
    <lineage>
        <taxon>Bacteria</taxon>
        <taxon>Bacillati</taxon>
        <taxon>Actinomycetota</taxon>
        <taxon>Actinomycetes</taxon>
        <taxon>Micromonosporales</taxon>
        <taxon>Micromonosporaceae</taxon>
        <taxon>Natronosporangium</taxon>
    </lineage>
</organism>
<evidence type="ECO:0000259" key="4">
    <source>
        <dbReference type="PROSITE" id="PS50043"/>
    </source>
</evidence>
<dbReference type="PRINTS" id="PR00038">
    <property type="entry name" value="HTHLUXR"/>
</dbReference>
<dbReference type="InterPro" id="IPR027417">
    <property type="entry name" value="P-loop_NTPase"/>
</dbReference>
<dbReference type="PANTHER" id="PTHR16305:SF35">
    <property type="entry name" value="TRANSCRIPTIONAL ACTIVATOR DOMAIN"/>
    <property type="match status" value="1"/>
</dbReference>
<dbReference type="SUPFAM" id="SSF46894">
    <property type="entry name" value="C-terminal effector domain of the bipartite response regulators"/>
    <property type="match status" value="1"/>
</dbReference>
<dbReference type="Pfam" id="PF00196">
    <property type="entry name" value="GerE"/>
    <property type="match status" value="1"/>
</dbReference>
<feature type="domain" description="HTH luxR-type" evidence="4">
    <location>
        <begin position="905"/>
        <end position="970"/>
    </location>
</feature>
<evidence type="ECO:0000256" key="2">
    <source>
        <dbReference type="ARBA" id="ARBA00022840"/>
    </source>
</evidence>
<dbReference type="InterPro" id="IPR016032">
    <property type="entry name" value="Sig_transdc_resp-reg_C-effctor"/>
</dbReference>
<evidence type="ECO:0000256" key="1">
    <source>
        <dbReference type="ARBA" id="ARBA00022741"/>
    </source>
</evidence>
<dbReference type="KEGG" id="nhy:JQS43_07005"/>
<sequence>MAEHADSAGDLAGRRVVSPAYVGRVAELTQLVAAVTMPPAVVVIEGEAGLGKTRLVQELAGRPELAHQRLLVGRCHPIRESFPLGPVVEALRGLGDALGPVALSPVTGALRPLLPELADQLPPQPDTLADQGIERHRVFRALTAVLDALAPVTLILEDLHAADEQTADFVGYLLAEPHPKLSVVLTYRPEDADPTVRALTTGRHTATSRTDVVLAPLDAAQTGILAAAILGVEQVSDEFAEYLCERSSGSPFAVEELLALLRTRGTLVRRGGGWARRALAELDVPSSIRESVLERVSRLSEPARAVVAAAAVLHRSVPVAVLTETCRVAPEQLLSALNEALDSALLAEPGEEIGFRHQLAAEAVYAELAGPVRADLHGRAAAALSALPPVPLGQVAHHLRHAGRLPEWVDAAEQAAVQALALGHDVAAARLLEEVLRHAPLPPDRAGRLAARLAQASIEALRTREVADLLSSVLARELSPSVRGELRFRLGLLLHELGDDPARERRLVADAVAELTDRPDLRAWAAVVLGIPTTEGVPLAEHRRWLQRAMEFLPAVADPVFEAFLLGKVAMVLAPMGDPGWRELIERVERRAADPPRHRSEVNAYWSVGTQAGYAGHHAVANRLLTAAMAGAVAGESPRLTLSIGSGLVLLDYCRGGWDGLVPRISTYTEQLAEYPRAVADAQVAAACLALARGDLDRASAALSAVVAQIEALGGFDLLPLPLAAWLRLAVARQQLPAAVAAVDRLLTAVAQKEVWAPAMRALPPATAALLAAGEPGRATELYEQAQAAVRELDAPLAPAALAHAWGLLAQARGEPAAGPSLLTAAGHYRAQECPYEAAQAMEAAAMVGYAGQSTAGGEFAASGEALLAALTQYRDLGAEWDVSRVARVARGHGLPVPTRHRGGRRGYGSQLSPRERQVAELAATGRSNKEIAAELFLSVHTVARHIAAAMRKLNIRSRAALGHRLVACELSSPTAGEEVGGAD</sequence>
<dbReference type="PANTHER" id="PTHR16305">
    <property type="entry name" value="TESTICULAR SOLUBLE ADENYLYL CYCLASE"/>
    <property type="match status" value="1"/>
</dbReference>
<dbReference type="Gene3D" id="3.40.50.300">
    <property type="entry name" value="P-loop containing nucleotide triphosphate hydrolases"/>
    <property type="match status" value="1"/>
</dbReference>
<evidence type="ECO:0000313" key="6">
    <source>
        <dbReference type="Proteomes" id="UP000662857"/>
    </source>
</evidence>
<feature type="region of interest" description="Disordered" evidence="3">
    <location>
        <begin position="894"/>
        <end position="916"/>
    </location>
</feature>
<dbReference type="EMBL" id="CP070499">
    <property type="protein sequence ID" value="QSB16052.1"/>
    <property type="molecule type" value="Genomic_DNA"/>
</dbReference>
<dbReference type="InterPro" id="IPR036388">
    <property type="entry name" value="WH-like_DNA-bd_sf"/>
</dbReference>
<dbReference type="GO" id="GO:0004016">
    <property type="term" value="F:adenylate cyclase activity"/>
    <property type="evidence" value="ECO:0007669"/>
    <property type="project" value="TreeGrafter"/>
</dbReference>
<dbReference type="PROSITE" id="PS00622">
    <property type="entry name" value="HTH_LUXR_1"/>
    <property type="match status" value="1"/>
</dbReference>
<name>A0A895YJ38_9ACTN</name>
<dbReference type="InterPro" id="IPR041664">
    <property type="entry name" value="AAA_16"/>
</dbReference>
<reference evidence="5" key="1">
    <citation type="submission" date="2021-02" db="EMBL/GenBank/DDBJ databases">
        <title>Natrosporangium hydrolyticum gen. nov., sp. nov, a haloalkaliphilic actinobacterium from a soda solonchak soil.</title>
        <authorList>
            <person name="Sorokin D.Y."/>
            <person name="Khijniak T.V."/>
            <person name="Zakharycheva A.P."/>
            <person name="Boueva O.V."/>
            <person name="Ariskina E.V."/>
            <person name="Hahnke R.L."/>
            <person name="Bunk B."/>
            <person name="Sproer C."/>
            <person name="Schumann P."/>
            <person name="Evtushenko L.I."/>
            <person name="Kublanov I.V."/>
        </authorList>
    </citation>
    <scope>NUCLEOTIDE SEQUENCE</scope>
    <source>
        <strain evidence="5">DSM 106523</strain>
    </source>
</reference>
<dbReference type="GO" id="GO:0006355">
    <property type="term" value="P:regulation of DNA-templated transcription"/>
    <property type="evidence" value="ECO:0007669"/>
    <property type="project" value="InterPro"/>
</dbReference>